<dbReference type="AlphaFoldDB" id="I0JTD3"/>
<dbReference type="STRING" id="866895.HBHAL_5070"/>
<name>I0JTD3_HALH3</name>
<proteinExistence type="predicted"/>
<dbReference type="Gene3D" id="3.30.920.90">
    <property type="match status" value="1"/>
</dbReference>
<organism evidence="3 4">
    <name type="scientific">Halobacillus halophilus (strain ATCC 35676 / DSM 2266 / JCM 20832 / KCTC 3685 / LMG 17431 / NBRC 102448 / NCIMB 2269)</name>
    <name type="common">Sporosarcina halophila</name>
    <dbReference type="NCBI Taxonomy" id="866895"/>
    <lineage>
        <taxon>Bacteria</taxon>
        <taxon>Bacillati</taxon>
        <taxon>Bacillota</taxon>
        <taxon>Bacilli</taxon>
        <taxon>Bacillales</taxon>
        <taxon>Bacillaceae</taxon>
        <taxon>Halobacillus</taxon>
    </lineage>
</organism>
<dbReference type="REBASE" id="46819">
    <property type="entry name" value="Hha2266McrB2P"/>
</dbReference>
<dbReference type="Proteomes" id="UP000007397">
    <property type="component" value="Chromosome"/>
</dbReference>
<feature type="domain" description="Type IV methyl-directed restriction enzyme EcoKMcrB subunit DNA-binding" evidence="2">
    <location>
        <begin position="27"/>
        <end position="204"/>
    </location>
</feature>
<evidence type="ECO:0000259" key="2">
    <source>
        <dbReference type="Pfam" id="PF12102"/>
    </source>
</evidence>
<evidence type="ECO:0000313" key="3">
    <source>
        <dbReference type="EMBL" id="CCG47405.1"/>
    </source>
</evidence>
<dbReference type="InterPro" id="IPR027417">
    <property type="entry name" value="P-loop_NTPase"/>
</dbReference>
<dbReference type="PANTHER" id="PTHR37291">
    <property type="entry name" value="5-METHYLCYTOSINE-SPECIFIC RESTRICTION ENZYME B"/>
    <property type="match status" value="1"/>
</dbReference>
<dbReference type="Pfam" id="PF12102">
    <property type="entry name" value="MrcB_N"/>
    <property type="match status" value="1"/>
</dbReference>
<dbReference type="InterPro" id="IPR052934">
    <property type="entry name" value="Methyl-DNA_Rec/Restrict_Enz"/>
</dbReference>
<dbReference type="EMBL" id="HE717023">
    <property type="protein sequence ID" value="CCG47405.1"/>
    <property type="molecule type" value="Genomic_DNA"/>
</dbReference>
<dbReference type="KEGG" id="hhd:HBHAL_5070"/>
<evidence type="ECO:0000259" key="1">
    <source>
        <dbReference type="Pfam" id="PF07728"/>
    </source>
</evidence>
<accession>I0JTD3</accession>
<dbReference type="InterPro" id="IPR011704">
    <property type="entry name" value="ATPase_dyneun-rel_AAA"/>
</dbReference>
<gene>
    <name evidence="3" type="ordered locus">HBHAL_5070</name>
</gene>
<dbReference type="SUPFAM" id="SSF52540">
    <property type="entry name" value="P-loop containing nucleoside triphosphate hydrolases"/>
    <property type="match status" value="1"/>
</dbReference>
<dbReference type="InterPro" id="IPR021961">
    <property type="entry name" value="McrB_DNA-bd"/>
</dbReference>
<dbReference type="eggNOG" id="COG1401">
    <property type="taxonomic scope" value="Bacteria"/>
</dbReference>
<evidence type="ECO:0000313" key="4">
    <source>
        <dbReference type="Proteomes" id="UP000007397"/>
    </source>
</evidence>
<feature type="domain" description="ATPase dynein-related AAA" evidence="1">
    <location>
        <begin position="260"/>
        <end position="411"/>
    </location>
</feature>
<sequence>MILRRVGLVNDQANLESKDKIHSILTKITNEYLTEKNKQFKSNSLGQFVRTDVPEMINSLDFIDQDRFIVKGSVGQGNWAQVPWITILDKHVTTSTQQGYYLGYLFSEDMERVYLSFAQGITKASKEQLKHIREDIRSTIQTDRYLTSSPIHKDDAINIGSSSKGKSYEESTALYIEYDPKSLPPEADLQQDLSSMIDIYDDYVRLKSERVEENDTDHKIEWSDEKIIEHIHSYIRNQGFYYELEDVKNLFLSLRTKPFVILSGISGTGKTKIIELFSESLGATEENKQFTLIPVRPDWSDGSDLLGYTDIRGTFQEGPLTSVIKEARLHKEHPYFVVLDEMNLARVEYYFSDFLSVMESRKWVDGEVQTLPIMSENQAWERLTIPPNLYIIGTVNMDETTHPFSKKVLDRANTIEWNDVHLDILFFLEEEGQQEQVNLPNQRIQSEYLRLKDAYSSSNKETVEHVTKELVQINEILKPIQAHVGYRVRDEVCFYTIYSRYLMTEDQALDFQFYQKILPRLTASHGQAFQVLMNLFTYFTNHTYEEGLSSDQIEDILSQARFPRSGRKVYEMIRRGDLDGFTSFWSS</sequence>
<protein>
    <submittedName>
        <fullName evidence="3">Uncharacterized protein</fullName>
    </submittedName>
</protein>
<dbReference type="Pfam" id="PF07728">
    <property type="entry name" value="AAA_5"/>
    <property type="match status" value="1"/>
</dbReference>
<keyword evidence="4" id="KW-1185">Reference proteome</keyword>
<dbReference type="PANTHER" id="PTHR37291:SF1">
    <property type="entry name" value="TYPE IV METHYL-DIRECTED RESTRICTION ENZYME ECOKMCRB SUBUNIT"/>
    <property type="match status" value="1"/>
</dbReference>
<dbReference type="GO" id="GO:0016887">
    <property type="term" value="F:ATP hydrolysis activity"/>
    <property type="evidence" value="ECO:0007669"/>
    <property type="project" value="InterPro"/>
</dbReference>
<reference evidence="3 4" key="1">
    <citation type="journal article" date="2013" name="Environ. Microbiol.">
        <title>Chloride and organic osmolytes: a hybrid strategy to cope with elevated salinities by the moderately halophilic, chloride-dependent bacterium Halobacillus halophilus.</title>
        <authorList>
            <person name="Saum S.H."/>
            <person name="Pfeiffer F."/>
            <person name="Palm P."/>
            <person name="Rampp M."/>
            <person name="Schuster S.C."/>
            <person name="Muller V."/>
            <person name="Oesterhelt D."/>
        </authorList>
    </citation>
    <scope>NUCLEOTIDE SEQUENCE [LARGE SCALE GENOMIC DNA]</scope>
    <source>
        <strain evidence="4">ATCC 35676 / DSM 2266 / JCM 20832 / KCTC 3685 / LMG 17431 / NBRC 102448 / NCIMB 2269</strain>
    </source>
</reference>
<dbReference type="HOGENOM" id="CLU_011498_2_1_9"/>
<dbReference type="GO" id="GO:0005524">
    <property type="term" value="F:ATP binding"/>
    <property type="evidence" value="ECO:0007669"/>
    <property type="project" value="InterPro"/>
</dbReference>
<dbReference type="Gene3D" id="3.40.50.300">
    <property type="entry name" value="P-loop containing nucleotide triphosphate hydrolases"/>
    <property type="match status" value="1"/>
</dbReference>
<dbReference type="PATRIC" id="fig|866895.3.peg.4110"/>